<dbReference type="VEuPathDB" id="FungiDB:CC1G_10670"/>
<reference evidence="1 2" key="1">
    <citation type="journal article" date="2010" name="Proc. Natl. Acad. Sci. U.S.A.">
        <title>Insights into evolution of multicellular fungi from the assembled chromosomes of the mushroom Coprinopsis cinerea (Coprinus cinereus).</title>
        <authorList>
            <person name="Stajich J.E."/>
            <person name="Wilke S.K."/>
            <person name="Ahren D."/>
            <person name="Au C.H."/>
            <person name="Birren B.W."/>
            <person name="Borodovsky M."/>
            <person name="Burns C."/>
            <person name="Canback B."/>
            <person name="Casselton L.A."/>
            <person name="Cheng C.K."/>
            <person name="Deng J."/>
            <person name="Dietrich F.S."/>
            <person name="Fargo D.C."/>
            <person name="Farman M.L."/>
            <person name="Gathman A.C."/>
            <person name="Goldberg J."/>
            <person name="Guigo R."/>
            <person name="Hoegger P.J."/>
            <person name="Hooker J.B."/>
            <person name="Huggins A."/>
            <person name="James T.Y."/>
            <person name="Kamada T."/>
            <person name="Kilaru S."/>
            <person name="Kodira C."/>
            <person name="Kues U."/>
            <person name="Kupfer D."/>
            <person name="Kwan H.S."/>
            <person name="Lomsadze A."/>
            <person name="Li W."/>
            <person name="Lilly W.W."/>
            <person name="Ma L.J."/>
            <person name="Mackey A.J."/>
            <person name="Manning G."/>
            <person name="Martin F."/>
            <person name="Muraguchi H."/>
            <person name="Natvig D.O."/>
            <person name="Palmerini H."/>
            <person name="Ramesh M.A."/>
            <person name="Rehmeyer C.J."/>
            <person name="Roe B.A."/>
            <person name="Shenoy N."/>
            <person name="Stanke M."/>
            <person name="Ter-Hovhannisyan V."/>
            <person name="Tunlid A."/>
            <person name="Velagapudi R."/>
            <person name="Vision T.J."/>
            <person name="Zeng Q."/>
            <person name="Zolan M.E."/>
            <person name="Pukkila P.J."/>
        </authorList>
    </citation>
    <scope>NUCLEOTIDE SEQUENCE [LARGE SCALE GENOMIC DNA]</scope>
    <source>
        <strain evidence="2">Okayama-7 / 130 / ATCC MYA-4618 / FGSC 9003</strain>
    </source>
</reference>
<accession>A8NDP4</accession>
<proteinExistence type="predicted"/>
<dbReference type="OrthoDB" id="2623708at2759"/>
<dbReference type="Proteomes" id="UP000001861">
    <property type="component" value="Unassembled WGS sequence"/>
</dbReference>
<sequence length="358" mass="40917">MPPHTHLPRIIKTHFDLPAGLSKAYIYARYCQHAFLRRLDPAHRMPPFSHIPLKIKSELEQIANVVYEAMHNQYDLVWQLRSYYESLEDPDFPNEATRQDFFPPFSRALNSSDRYELILKPAFYRDKDEVPVAWHLPSILQPARATSLFSAVQQSMVNDGAPFTVRDGDNWRSGSMFYRTSEAAPSGICTFFPLGFRSEGQKPVISSSFTEPDYNGTSLYDDLSETLSIVGAIVSLVDPSLFAQGLEFYELLHKQDVDPDDSWLFREVLGKWSTVFTSFSLYSNHSPPTHREMFSFPFAFETFVSTGFSEQNRFVLDAVGHEFFFRPGDVVVTFSHLFPHRWSSGEGRTGHVVGVVTL</sequence>
<dbReference type="HOGENOM" id="CLU_039070_8_0_1"/>
<dbReference type="GeneID" id="6009310"/>
<comment type="caution">
    <text evidence="1">The sequence shown here is derived from an EMBL/GenBank/DDBJ whole genome shotgun (WGS) entry which is preliminary data.</text>
</comment>
<evidence type="ECO:0000313" key="1">
    <source>
        <dbReference type="EMBL" id="EAU88974.2"/>
    </source>
</evidence>
<gene>
    <name evidence="1" type="ORF">CC1G_10670</name>
</gene>
<dbReference type="AlphaFoldDB" id="A8NDP4"/>
<keyword evidence="2" id="KW-1185">Reference proteome</keyword>
<protein>
    <submittedName>
        <fullName evidence="1">Uncharacterized protein</fullName>
    </submittedName>
</protein>
<dbReference type="EMBL" id="AACS02000002">
    <property type="protein sequence ID" value="EAU88974.2"/>
    <property type="molecule type" value="Genomic_DNA"/>
</dbReference>
<organism evidence="1 2">
    <name type="scientific">Coprinopsis cinerea (strain Okayama-7 / 130 / ATCC MYA-4618 / FGSC 9003)</name>
    <name type="common">Inky cap fungus</name>
    <name type="synonym">Hormographiella aspergillata</name>
    <dbReference type="NCBI Taxonomy" id="240176"/>
    <lineage>
        <taxon>Eukaryota</taxon>
        <taxon>Fungi</taxon>
        <taxon>Dikarya</taxon>
        <taxon>Basidiomycota</taxon>
        <taxon>Agaricomycotina</taxon>
        <taxon>Agaricomycetes</taxon>
        <taxon>Agaricomycetidae</taxon>
        <taxon>Agaricales</taxon>
        <taxon>Agaricineae</taxon>
        <taxon>Psathyrellaceae</taxon>
        <taxon>Coprinopsis</taxon>
    </lineage>
</organism>
<dbReference type="InParanoid" id="A8NDP4"/>
<dbReference type="RefSeq" id="XP_001832821.2">
    <property type="nucleotide sequence ID" value="XM_001832769.2"/>
</dbReference>
<evidence type="ECO:0000313" key="2">
    <source>
        <dbReference type="Proteomes" id="UP000001861"/>
    </source>
</evidence>
<name>A8NDP4_COPC7</name>
<dbReference type="KEGG" id="cci:CC1G_10670"/>